<keyword evidence="4 12" id="KW-0812">Transmembrane</keyword>
<evidence type="ECO:0000256" key="11">
    <source>
        <dbReference type="ARBA" id="ARBA00023224"/>
    </source>
</evidence>
<dbReference type="Pfam" id="PF01094">
    <property type="entry name" value="ANF_receptor"/>
    <property type="match status" value="1"/>
</dbReference>
<keyword evidence="16" id="KW-1185">Reference proteome</keyword>
<dbReference type="OrthoDB" id="5984008at2759"/>
<dbReference type="FunFam" id="2.10.50.30:FF:000002">
    <property type="entry name" value="Vomeronasal 2 receptor, h1"/>
    <property type="match status" value="1"/>
</dbReference>
<protein>
    <recommendedName>
        <fullName evidence="14">G-protein coupled receptors family 3 profile domain-containing protein</fullName>
    </recommendedName>
</protein>
<dbReference type="PROSITE" id="PS50259">
    <property type="entry name" value="G_PROTEIN_RECEP_F3_4"/>
    <property type="match status" value="1"/>
</dbReference>
<dbReference type="InterPro" id="IPR028082">
    <property type="entry name" value="Peripla_BP_I"/>
</dbReference>
<feature type="transmembrane region" description="Helical" evidence="12">
    <location>
        <begin position="661"/>
        <end position="684"/>
    </location>
</feature>
<dbReference type="InterPro" id="IPR011500">
    <property type="entry name" value="GPCR_3_9-Cys_dom"/>
</dbReference>
<comment type="similarity">
    <text evidence="2">Belongs to the G-protein coupled receptor 3 family.</text>
</comment>
<evidence type="ECO:0000313" key="16">
    <source>
        <dbReference type="Proteomes" id="UP000694569"/>
    </source>
</evidence>
<dbReference type="SUPFAM" id="SSF53822">
    <property type="entry name" value="Periplasmic binding protein-like I"/>
    <property type="match status" value="1"/>
</dbReference>
<keyword evidence="6 12" id="KW-1133">Transmembrane helix</keyword>
<keyword evidence="9" id="KW-0675">Receptor</keyword>
<feature type="domain" description="G-protein coupled receptors family 3 profile" evidence="14">
    <location>
        <begin position="590"/>
        <end position="801"/>
    </location>
</feature>
<proteinExistence type="inferred from homology"/>
<feature type="transmembrane region" description="Helical" evidence="12">
    <location>
        <begin position="705"/>
        <end position="722"/>
    </location>
</feature>
<accession>A0A8C5PVY8</accession>
<dbReference type="FunFam" id="3.40.50.2300:FF:000728">
    <property type="entry name" value="Uncharacterized protein"/>
    <property type="match status" value="1"/>
</dbReference>
<evidence type="ECO:0000313" key="15">
    <source>
        <dbReference type="Ensembl" id="ENSLLEP00000028875.1"/>
    </source>
</evidence>
<dbReference type="Pfam" id="PF07562">
    <property type="entry name" value="NCD3G"/>
    <property type="match status" value="1"/>
</dbReference>
<evidence type="ECO:0000256" key="12">
    <source>
        <dbReference type="SAM" id="Phobius"/>
    </source>
</evidence>
<sequence length="801" mass="90988">MRFIFCAVLIVLMFPWVVVASLNDSSRCILDFPRSESYYQDGDLIIGGVITVHLMRKNFLSDFTTVPFAFNTVCFVPHFMSYQNLLAFVFAIQEINRDPELLPNITLGFHLNENCLQENRANIGALSILSGGTHTVPNYQCDQVHKLVAIVDGISSKVSLLLARLYGMYKIPQIKYAAMDPVLSDRISFPTSYRTVPNENVQYKAIVDLIKHFGWSWVGILASDNESGLQVSQYLHRELSKENSCVAFLELIPYRDILDEKRRTRIVQSLRDPSINVFIVYGDREYMLTLQIILYMFPIPGKVWIISTQWDVSAGFDYFFLNFFPFNGSLALSMRDNHIPGFQDFILGLNPDMYPNDIFLRYIWFEFFYCNIEIHPNDTMRCTGNERVENSSVPEFYKIFSPYSYSVYTAVFAVAHALHNMYLHKGITREDVKGINAWEINKYMKNINFTNGAGENVHFDENGDFSAGFDIISWIVYANESLDGIKVGSYDPQAISRELIINDSIVRWNPVFTKIPMSRCSEICAPGFRKSARQGALSCCYDCIPCPDGEIASEADMDSCTKCPEDQWHNAKRNMCVHKVVTYLSYGEPLGMSLAFISFLLFLLSGFILALFIKKKDTPIVKANNRDLSFILLLSLKMCFLCSLIFIGHPLRVTCILRQTVFGISFSVSVSSILAKTVTVVIAFKAVKPGSHLRKFLGNKFSNSVVLFCSLLQIVICVSWLGTSPPFPRYNMEDEVGKIVAECNEGSLLGFYIVLGYMGFLAFVSFLIAFLARNLPDVFNEAKYITFSMLVFCSVWISFIP</sequence>
<dbReference type="Proteomes" id="UP000694569">
    <property type="component" value="Unplaced"/>
</dbReference>
<dbReference type="CDD" id="cd06365">
    <property type="entry name" value="PBP1_pheromone_receptor"/>
    <property type="match status" value="1"/>
</dbReference>
<feature type="transmembrane region" description="Helical" evidence="12">
    <location>
        <begin position="784"/>
        <end position="800"/>
    </location>
</feature>
<dbReference type="InterPro" id="IPR000337">
    <property type="entry name" value="GPCR_3"/>
</dbReference>
<dbReference type="InterPro" id="IPR017978">
    <property type="entry name" value="GPCR_3_C"/>
</dbReference>
<evidence type="ECO:0000256" key="6">
    <source>
        <dbReference type="ARBA" id="ARBA00022989"/>
    </source>
</evidence>
<dbReference type="GO" id="GO:0005886">
    <property type="term" value="C:plasma membrane"/>
    <property type="evidence" value="ECO:0007669"/>
    <property type="project" value="UniProtKB-SubCell"/>
</dbReference>
<dbReference type="Ensembl" id="ENSLLET00000029995.1">
    <property type="protein sequence ID" value="ENSLLEP00000028875.1"/>
    <property type="gene ID" value="ENSLLEG00000018334.1"/>
</dbReference>
<dbReference type="GO" id="GO:0004930">
    <property type="term" value="F:G protein-coupled receptor activity"/>
    <property type="evidence" value="ECO:0007669"/>
    <property type="project" value="UniProtKB-KW"/>
</dbReference>
<dbReference type="InterPro" id="IPR001828">
    <property type="entry name" value="ANF_lig-bd_rcpt"/>
</dbReference>
<dbReference type="PANTHER" id="PTHR24061:SF543">
    <property type="entry name" value="VOMERONASAL TYPE-2 RECEPTOR 26"/>
    <property type="match status" value="1"/>
</dbReference>
<dbReference type="GeneTree" id="ENSGT00950000182788"/>
<keyword evidence="10" id="KW-0325">Glycoprotein</keyword>
<dbReference type="InterPro" id="IPR017979">
    <property type="entry name" value="GPCR_3_CS"/>
</dbReference>
<evidence type="ECO:0000256" key="9">
    <source>
        <dbReference type="ARBA" id="ARBA00023170"/>
    </source>
</evidence>
<keyword evidence="11" id="KW-0807">Transducer</keyword>
<organism evidence="15 16">
    <name type="scientific">Leptobrachium leishanense</name>
    <name type="common">Leishan spiny toad</name>
    <dbReference type="NCBI Taxonomy" id="445787"/>
    <lineage>
        <taxon>Eukaryota</taxon>
        <taxon>Metazoa</taxon>
        <taxon>Chordata</taxon>
        <taxon>Craniata</taxon>
        <taxon>Vertebrata</taxon>
        <taxon>Euteleostomi</taxon>
        <taxon>Amphibia</taxon>
        <taxon>Batrachia</taxon>
        <taxon>Anura</taxon>
        <taxon>Pelobatoidea</taxon>
        <taxon>Megophryidae</taxon>
        <taxon>Leptobrachium</taxon>
    </lineage>
</organism>
<dbReference type="PRINTS" id="PR01535">
    <property type="entry name" value="VOMERONASL2R"/>
</dbReference>
<dbReference type="Gene3D" id="3.40.50.2300">
    <property type="match status" value="2"/>
</dbReference>
<feature type="transmembrane region" description="Helical" evidence="12">
    <location>
        <begin position="749"/>
        <end position="772"/>
    </location>
</feature>
<keyword evidence="7" id="KW-0297">G-protein coupled receptor</keyword>
<feature type="transmembrane region" description="Helical" evidence="12">
    <location>
        <begin position="590"/>
        <end position="613"/>
    </location>
</feature>
<feature type="chain" id="PRO_5034289927" description="G-protein coupled receptors family 3 profile domain-containing protein" evidence="13">
    <location>
        <begin position="21"/>
        <end position="801"/>
    </location>
</feature>
<evidence type="ECO:0000256" key="13">
    <source>
        <dbReference type="SAM" id="SignalP"/>
    </source>
</evidence>
<comment type="subcellular location">
    <subcellularLocation>
        <location evidence="1">Cell membrane</location>
        <topology evidence="1">Multi-pass membrane protein</topology>
    </subcellularLocation>
</comment>
<reference evidence="15" key="2">
    <citation type="submission" date="2025-09" db="UniProtKB">
        <authorList>
            <consortium name="Ensembl"/>
        </authorList>
    </citation>
    <scope>IDENTIFICATION</scope>
</reference>
<keyword evidence="8 12" id="KW-0472">Membrane</keyword>
<evidence type="ECO:0000256" key="7">
    <source>
        <dbReference type="ARBA" id="ARBA00023040"/>
    </source>
</evidence>
<reference evidence="15" key="1">
    <citation type="submission" date="2025-08" db="UniProtKB">
        <authorList>
            <consortium name="Ensembl"/>
        </authorList>
    </citation>
    <scope>IDENTIFICATION</scope>
</reference>
<evidence type="ECO:0000256" key="2">
    <source>
        <dbReference type="ARBA" id="ARBA00007242"/>
    </source>
</evidence>
<feature type="transmembrane region" description="Helical" evidence="12">
    <location>
        <begin position="628"/>
        <end position="649"/>
    </location>
</feature>
<keyword evidence="5 13" id="KW-0732">Signal</keyword>
<dbReference type="FunFam" id="3.40.50.2300:FF:000024">
    <property type="entry name" value="Vomeronasal 2, receptor 73"/>
    <property type="match status" value="1"/>
</dbReference>
<name>A0A8C5PVY8_9ANUR</name>
<dbReference type="PRINTS" id="PR00248">
    <property type="entry name" value="GPCRMGR"/>
</dbReference>
<keyword evidence="3" id="KW-1003">Cell membrane</keyword>
<feature type="signal peptide" evidence="13">
    <location>
        <begin position="1"/>
        <end position="20"/>
    </location>
</feature>
<dbReference type="InterPro" id="IPR000068">
    <property type="entry name" value="GPCR_3_Ca_sens_rcpt-rel"/>
</dbReference>
<dbReference type="PANTHER" id="PTHR24061">
    <property type="entry name" value="CALCIUM-SENSING RECEPTOR-RELATED"/>
    <property type="match status" value="1"/>
</dbReference>
<evidence type="ECO:0000256" key="5">
    <source>
        <dbReference type="ARBA" id="ARBA00022729"/>
    </source>
</evidence>
<evidence type="ECO:0000256" key="4">
    <source>
        <dbReference type="ARBA" id="ARBA00022692"/>
    </source>
</evidence>
<evidence type="ECO:0000256" key="3">
    <source>
        <dbReference type="ARBA" id="ARBA00022475"/>
    </source>
</evidence>
<dbReference type="Gene3D" id="2.10.50.30">
    <property type="entry name" value="GPCR, family 3, nine cysteines domain"/>
    <property type="match status" value="1"/>
</dbReference>
<evidence type="ECO:0000256" key="10">
    <source>
        <dbReference type="ARBA" id="ARBA00023180"/>
    </source>
</evidence>
<evidence type="ECO:0000259" key="14">
    <source>
        <dbReference type="PROSITE" id="PS50259"/>
    </source>
</evidence>
<evidence type="ECO:0000256" key="8">
    <source>
        <dbReference type="ARBA" id="ARBA00023136"/>
    </source>
</evidence>
<dbReference type="Pfam" id="PF00003">
    <property type="entry name" value="7tm_3"/>
    <property type="match status" value="1"/>
</dbReference>
<dbReference type="AlphaFoldDB" id="A0A8C5PVY8"/>
<dbReference type="InterPro" id="IPR038550">
    <property type="entry name" value="GPCR_3_9-Cys_sf"/>
</dbReference>
<evidence type="ECO:0000256" key="1">
    <source>
        <dbReference type="ARBA" id="ARBA00004651"/>
    </source>
</evidence>
<dbReference type="InterPro" id="IPR004073">
    <property type="entry name" value="GPCR_3_vmron_rcpt_2"/>
</dbReference>
<dbReference type="PROSITE" id="PS00981">
    <property type="entry name" value="G_PROTEIN_RECEP_F3_3"/>
    <property type="match status" value="1"/>
</dbReference>